<dbReference type="AlphaFoldDB" id="A0A1G8KJ81"/>
<feature type="transmembrane region" description="Helical" evidence="2">
    <location>
        <begin position="23"/>
        <end position="43"/>
    </location>
</feature>
<dbReference type="Proteomes" id="UP000181870">
    <property type="component" value="Unassembled WGS sequence"/>
</dbReference>
<reference evidence="3 4" key="1">
    <citation type="submission" date="2016-10" db="EMBL/GenBank/DDBJ databases">
        <authorList>
            <person name="de Groot N.N."/>
        </authorList>
    </citation>
    <scope>NUCLEOTIDE SEQUENCE [LARGE SCALE GENOMIC DNA]</scope>
    <source>
        <strain evidence="3 4">NLAE-zl-C57</strain>
    </source>
</reference>
<evidence type="ECO:0000313" key="3">
    <source>
        <dbReference type="EMBL" id="SDI43491.1"/>
    </source>
</evidence>
<organism evidence="3 4">
    <name type="scientific">Bacteroides ovatus</name>
    <dbReference type="NCBI Taxonomy" id="28116"/>
    <lineage>
        <taxon>Bacteria</taxon>
        <taxon>Pseudomonadati</taxon>
        <taxon>Bacteroidota</taxon>
        <taxon>Bacteroidia</taxon>
        <taxon>Bacteroidales</taxon>
        <taxon>Bacteroidaceae</taxon>
        <taxon>Bacteroides</taxon>
    </lineage>
</organism>
<evidence type="ECO:0000256" key="1">
    <source>
        <dbReference type="SAM" id="MobiDB-lite"/>
    </source>
</evidence>
<evidence type="ECO:0000313" key="4">
    <source>
        <dbReference type="Proteomes" id="UP000181870"/>
    </source>
</evidence>
<name>A0A1G8KJ81_BACOV</name>
<gene>
    <name evidence="3" type="ORF">SAMN05192582_104526</name>
</gene>
<proteinExistence type="predicted"/>
<keyword evidence="2" id="KW-0472">Membrane</keyword>
<accession>A0A1G8KJ81</accession>
<evidence type="ECO:0000256" key="2">
    <source>
        <dbReference type="SAM" id="Phobius"/>
    </source>
</evidence>
<feature type="region of interest" description="Disordered" evidence="1">
    <location>
        <begin position="62"/>
        <end position="91"/>
    </location>
</feature>
<dbReference type="EMBL" id="FNDO01000045">
    <property type="protein sequence ID" value="SDI43491.1"/>
    <property type="molecule type" value="Genomic_DNA"/>
</dbReference>
<protein>
    <submittedName>
        <fullName evidence="3">Uncharacterized protein</fullName>
    </submittedName>
</protein>
<sequence>MKNDRYFPLEICFWADDNLSVMMYQIGGVQLVGIYVLLLYLCAKNDYSKSVVNSMQKTVEKSAVEKNSETPMDKGQKPNETQESRVEEKRNITTVVNNSSNIGEERKTAAVVVWTSDLVNDRGYEIVSPRLDPVQPTSCFCSAHGSSLLVPRVKYDLPTACRNSPTVCGNSPAACGDFHPRLLLQGFFQSGNRLFRVFFFFEQSDELTADDSSGSVFASCLECCFIGDTKSHHQRIV</sequence>
<keyword evidence="2" id="KW-1133">Transmembrane helix</keyword>
<keyword evidence="2" id="KW-0812">Transmembrane</keyword>